<feature type="signal peptide" evidence="1">
    <location>
        <begin position="1"/>
        <end position="20"/>
    </location>
</feature>
<dbReference type="AlphaFoldDB" id="A0AAV8A906"/>
<sequence length="524" mass="59690">MKTKFLIILLFFVAINQVICNSKFINSKARSKDSCCRFTKKYTPSLLQTSKEALLNFFDDFKEQELKFVFGEGISHAKSGITYDGINLNAITGEIEKSSLHFWSAASKECLHISILIQLLQEGSELYPKKEIITIMERKIASYEEFNQKYPGYGGHLPWVYVNDSGMIPANGWWDRTPSLDNGEMFWSMYAATEVLSNIGELDLADRYSNWINLMAKSSKMMFWNGTVSKIRTLVKIRDIYSPPSANNQYSQFPCTAPPCFLDDPYEGELYAWILQLMSNQLSSNEIEQMWANKRKKLQLTQYQSSQYGPVSAIKGWWYSAHEKWKCLLMPYLDNALFKRIFITGEKARMVNSAELKICGMFASSNRINCSGYVSATGIQQLSFETVSDNIQVTPYSTFPSFLLKDLKYTNYSATWLYAMLSGYKMQSQYGSVEAIDLKGQNIANTLTWDAKITTLVALNGGIYGIVSEKMAKDGIYQAFIKRIQLEYSRILGDKGQNIVGENIPFSYPKSFFTNTDSFPSCDC</sequence>
<evidence type="ECO:0000313" key="3">
    <source>
        <dbReference type="EMBL" id="KAJ3450612.1"/>
    </source>
</evidence>
<name>A0AAV8A906_9EUKA</name>
<dbReference type="Pfam" id="PF26157">
    <property type="entry name" value="SGL_GH162"/>
    <property type="match status" value="1"/>
</dbReference>
<reference evidence="3" key="1">
    <citation type="submission" date="2022-08" db="EMBL/GenBank/DDBJ databases">
        <title>Novel sulphate-reducing endosymbionts in the free-living metamonad Anaeramoeba.</title>
        <authorList>
            <person name="Jerlstrom-Hultqvist J."/>
            <person name="Cepicka I."/>
            <person name="Gallot-Lavallee L."/>
            <person name="Salas-Leiva D."/>
            <person name="Curtis B.A."/>
            <person name="Zahonova K."/>
            <person name="Pipaliya S."/>
            <person name="Dacks J."/>
            <person name="Roger A.J."/>
        </authorList>
    </citation>
    <scope>NUCLEOTIDE SEQUENCE</scope>
    <source>
        <strain evidence="3">Busselton2</strain>
    </source>
</reference>
<keyword evidence="1" id="KW-0732">Signal</keyword>
<evidence type="ECO:0000259" key="2">
    <source>
        <dbReference type="Pfam" id="PF26157"/>
    </source>
</evidence>
<evidence type="ECO:0000256" key="1">
    <source>
        <dbReference type="SAM" id="SignalP"/>
    </source>
</evidence>
<proteinExistence type="predicted"/>
<dbReference type="EMBL" id="JANTQA010000012">
    <property type="protein sequence ID" value="KAJ3450612.1"/>
    <property type="molecule type" value="Genomic_DNA"/>
</dbReference>
<dbReference type="InterPro" id="IPR058773">
    <property type="entry name" value="SGL_GH162"/>
</dbReference>
<gene>
    <name evidence="3" type="ORF">M0812_06796</name>
</gene>
<organism evidence="3 4">
    <name type="scientific">Anaeramoeba flamelloides</name>
    <dbReference type="NCBI Taxonomy" id="1746091"/>
    <lineage>
        <taxon>Eukaryota</taxon>
        <taxon>Metamonada</taxon>
        <taxon>Anaeramoebidae</taxon>
        <taxon>Anaeramoeba</taxon>
    </lineage>
</organism>
<comment type="caution">
    <text evidence="3">The sequence shown here is derived from an EMBL/GenBank/DDBJ whole genome shotgun (WGS) entry which is preliminary data.</text>
</comment>
<evidence type="ECO:0000313" key="4">
    <source>
        <dbReference type="Proteomes" id="UP001146793"/>
    </source>
</evidence>
<feature type="chain" id="PRO_5043742663" description="Endo-beta-1,2-glucanase SGL domain-containing protein" evidence="1">
    <location>
        <begin position="21"/>
        <end position="524"/>
    </location>
</feature>
<feature type="domain" description="Endo-beta-1,2-glucanase SGL" evidence="2">
    <location>
        <begin position="81"/>
        <end position="522"/>
    </location>
</feature>
<protein>
    <recommendedName>
        <fullName evidence="2">Endo-beta-1,2-glucanase SGL domain-containing protein</fullName>
    </recommendedName>
</protein>
<accession>A0AAV8A906</accession>
<dbReference type="Proteomes" id="UP001146793">
    <property type="component" value="Unassembled WGS sequence"/>
</dbReference>